<evidence type="ECO:0000313" key="3">
    <source>
        <dbReference type="Proteomes" id="UP000680866"/>
    </source>
</evidence>
<name>A0A810MSK0_9ACTN</name>
<organism evidence="2 3">
    <name type="scientific">Polymorphospora rubra</name>
    <dbReference type="NCBI Taxonomy" id="338584"/>
    <lineage>
        <taxon>Bacteria</taxon>
        <taxon>Bacillati</taxon>
        <taxon>Actinomycetota</taxon>
        <taxon>Actinomycetes</taxon>
        <taxon>Micromonosporales</taxon>
        <taxon>Micromonosporaceae</taxon>
        <taxon>Polymorphospora</taxon>
    </lineage>
</organism>
<proteinExistence type="predicted"/>
<dbReference type="KEGG" id="pry:Prubr_11880"/>
<dbReference type="RefSeq" id="WP_212822332.1">
    <property type="nucleotide sequence ID" value="NZ_AP023359.1"/>
</dbReference>
<feature type="transmembrane region" description="Helical" evidence="1">
    <location>
        <begin position="36"/>
        <end position="56"/>
    </location>
</feature>
<gene>
    <name evidence="2" type="ORF">Prubr_11880</name>
</gene>
<accession>A0A810MSK0</accession>
<feature type="transmembrane region" description="Helical" evidence="1">
    <location>
        <begin position="62"/>
        <end position="81"/>
    </location>
</feature>
<dbReference type="AlphaFoldDB" id="A0A810MSK0"/>
<reference evidence="2" key="1">
    <citation type="submission" date="2020-08" db="EMBL/GenBank/DDBJ databases">
        <title>Whole genome shotgun sequence of Polymorphospora rubra NBRC 101157.</title>
        <authorList>
            <person name="Komaki H."/>
            <person name="Tamura T."/>
        </authorList>
    </citation>
    <scope>NUCLEOTIDE SEQUENCE</scope>
    <source>
        <strain evidence="2">NBRC 101157</strain>
    </source>
</reference>
<evidence type="ECO:0000256" key="1">
    <source>
        <dbReference type="SAM" id="Phobius"/>
    </source>
</evidence>
<keyword evidence="3" id="KW-1185">Reference proteome</keyword>
<dbReference type="Proteomes" id="UP000680866">
    <property type="component" value="Chromosome"/>
</dbReference>
<sequence>MFRRIAERRLERRLAHALRSINPAYPPRSVRRARRIVKVGVIAVVTALVSVVPAAILTSAATALPVTALIAFVGGVSALLADEYASRKGF</sequence>
<keyword evidence="1" id="KW-0812">Transmembrane</keyword>
<keyword evidence="1" id="KW-0472">Membrane</keyword>
<keyword evidence="1" id="KW-1133">Transmembrane helix</keyword>
<evidence type="ECO:0000313" key="2">
    <source>
        <dbReference type="EMBL" id="BCJ64167.1"/>
    </source>
</evidence>
<dbReference type="EMBL" id="AP023359">
    <property type="protein sequence ID" value="BCJ64167.1"/>
    <property type="molecule type" value="Genomic_DNA"/>
</dbReference>
<protein>
    <submittedName>
        <fullName evidence="2">Uncharacterized protein</fullName>
    </submittedName>
</protein>